<evidence type="ECO:0000256" key="6">
    <source>
        <dbReference type="SAM" id="Phobius"/>
    </source>
</evidence>
<feature type="signal peptide" evidence="7">
    <location>
        <begin position="1"/>
        <end position="24"/>
    </location>
</feature>
<keyword evidence="3 6" id="KW-1133">Transmembrane helix</keyword>
<feature type="transmembrane region" description="Helical" evidence="6">
    <location>
        <begin position="73"/>
        <end position="94"/>
    </location>
</feature>
<evidence type="ECO:0000256" key="4">
    <source>
        <dbReference type="ARBA" id="ARBA00023136"/>
    </source>
</evidence>
<feature type="chain" id="PRO_5042619954" description="Rhodopsin domain-containing protein" evidence="7">
    <location>
        <begin position="25"/>
        <end position="283"/>
    </location>
</feature>
<name>A0AAJ0CZP1_9HYPO</name>
<evidence type="ECO:0000256" key="3">
    <source>
        <dbReference type="ARBA" id="ARBA00022989"/>
    </source>
</evidence>
<feature type="transmembrane region" description="Helical" evidence="6">
    <location>
        <begin position="188"/>
        <end position="208"/>
    </location>
</feature>
<evidence type="ECO:0000256" key="7">
    <source>
        <dbReference type="SAM" id="SignalP"/>
    </source>
</evidence>
<gene>
    <name evidence="9" type="ORF">QQS21_000568</name>
</gene>
<dbReference type="InterPro" id="IPR052337">
    <property type="entry name" value="SAT4-like"/>
</dbReference>
<keyword evidence="10" id="KW-1185">Reference proteome</keyword>
<evidence type="ECO:0000256" key="2">
    <source>
        <dbReference type="ARBA" id="ARBA00022692"/>
    </source>
</evidence>
<comment type="similarity">
    <text evidence="5">Belongs to the SAT4 family.</text>
</comment>
<feature type="transmembrane region" description="Helical" evidence="6">
    <location>
        <begin position="109"/>
        <end position="131"/>
    </location>
</feature>
<dbReference type="AlphaFoldDB" id="A0AAJ0CZP1"/>
<keyword evidence="4 6" id="KW-0472">Membrane</keyword>
<sequence>MVLGLDRSLLTLFLVFLLVEKVLSDSVSDTTMKDALLTMPSCARAHFQKLYVLSGNLTKTICQVPVRDRTVEFNVMILVLAPIAVTFVTVRLLYKQFFSVKQRFERDDWAIFLVIPIAIPCIVLTIVGLTGHGLGRDLWGLSQSDLEAFGLYFYLIEILYIVLMAHVKLALCLFYLNIFSGTGVRRLLWISVGFHVAFTTAFVLGIIFQCSPIRYQWEKYDWTNGPTAEGHCININVAGWANASITLASDIWLLAIPLWQIKKLKLHWKKKIGVALMFLTGAM</sequence>
<feature type="transmembrane region" description="Helical" evidence="6">
    <location>
        <begin position="240"/>
        <end position="261"/>
    </location>
</feature>
<organism evidence="9 10">
    <name type="scientific">Conoideocrella luteorostrata</name>
    <dbReference type="NCBI Taxonomy" id="1105319"/>
    <lineage>
        <taxon>Eukaryota</taxon>
        <taxon>Fungi</taxon>
        <taxon>Dikarya</taxon>
        <taxon>Ascomycota</taxon>
        <taxon>Pezizomycotina</taxon>
        <taxon>Sordariomycetes</taxon>
        <taxon>Hypocreomycetidae</taxon>
        <taxon>Hypocreales</taxon>
        <taxon>Clavicipitaceae</taxon>
        <taxon>Conoideocrella</taxon>
    </lineage>
</organism>
<keyword evidence="2 6" id="KW-0812">Transmembrane</keyword>
<dbReference type="GO" id="GO:0016020">
    <property type="term" value="C:membrane"/>
    <property type="evidence" value="ECO:0007669"/>
    <property type="project" value="UniProtKB-SubCell"/>
</dbReference>
<accession>A0AAJ0CZP1</accession>
<evidence type="ECO:0000256" key="5">
    <source>
        <dbReference type="ARBA" id="ARBA00038359"/>
    </source>
</evidence>
<evidence type="ECO:0000313" key="9">
    <source>
        <dbReference type="EMBL" id="KAK2616525.1"/>
    </source>
</evidence>
<dbReference type="PANTHER" id="PTHR33048:SF143">
    <property type="entry name" value="EXTRACELLULAR MEMBRANE PROTEIN CFEM DOMAIN-CONTAINING PROTEIN-RELATED"/>
    <property type="match status" value="1"/>
</dbReference>
<evidence type="ECO:0000256" key="1">
    <source>
        <dbReference type="ARBA" id="ARBA00004141"/>
    </source>
</evidence>
<evidence type="ECO:0000313" key="10">
    <source>
        <dbReference type="Proteomes" id="UP001251528"/>
    </source>
</evidence>
<dbReference type="Proteomes" id="UP001251528">
    <property type="component" value="Unassembled WGS sequence"/>
</dbReference>
<protein>
    <recommendedName>
        <fullName evidence="8">Rhodopsin domain-containing protein</fullName>
    </recommendedName>
</protein>
<comment type="subcellular location">
    <subcellularLocation>
        <location evidence="1">Membrane</location>
        <topology evidence="1">Multi-pass membrane protein</topology>
    </subcellularLocation>
</comment>
<comment type="caution">
    <text evidence="9">The sequence shown here is derived from an EMBL/GenBank/DDBJ whole genome shotgun (WGS) entry which is preliminary data.</text>
</comment>
<dbReference type="Pfam" id="PF20684">
    <property type="entry name" value="Fung_rhodopsin"/>
    <property type="match status" value="1"/>
</dbReference>
<keyword evidence="7" id="KW-0732">Signal</keyword>
<feature type="transmembrane region" description="Helical" evidence="6">
    <location>
        <begin position="151"/>
        <end position="176"/>
    </location>
</feature>
<reference evidence="9" key="1">
    <citation type="submission" date="2023-06" db="EMBL/GenBank/DDBJ databases">
        <title>Conoideocrella luteorostrata (Hypocreales: Clavicipitaceae), a potential biocontrol fungus for elongate hemlock scale in United States Christmas tree production areas.</title>
        <authorList>
            <person name="Barrett H."/>
            <person name="Lovett B."/>
            <person name="Macias A.M."/>
            <person name="Stajich J.E."/>
            <person name="Kasson M.T."/>
        </authorList>
    </citation>
    <scope>NUCLEOTIDE SEQUENCE</scope>
    <source>
        <strain evidence="9">ARSEF 14590</strain>
    </source>
</reference>
<proteinExistence type="inferred from homology"/>
<evidence type="ECO:0000259" key="8">
    <source>
        <dbReference type="Pfam" id="PF20684"/>
    </source>
</evidence>
<dbReference type="EMBL" id="JASWJB010000005">
    <property type="protein sequence ID" value="KAK2616525.1"/>
    <property type="molecule type" value="Genomic_DNA"/>
</dbReference>
<feature type="domain" description="Rhodopsin" evidence="8">
    <location>
        <begin position="99"/>
        <end position="282"/>
    </location>
</feature>
<dbReference type="PANTHER" id="PTHR33048">
    <property type="entry name" value="PTH11-LIKE INTEGRAL MEMBRANE PROTEIN (AFU_ORTHOLOGUE AFUA_5G11245)"/>
    <property type="match status" value="1"/>
</dbReference>
<dbReference type="InterPro" id="IPR049326">
    <property type="entry name" value="Rhodopsin_dom_fungi"/>
</dbReference>